<evidence type="ECO:0000256" key="13">
    <source>
        <dbReference type="SAM" id="MobiDB-lite"/>
    </source>
</evidence>
<dbReference type="STRING" id="450851.PHZ_c2546"/>
<keyword evidence="10 11" id="KW-0998">Cell outer membrane</keyword>
<feature type="region of interest" description="Disordered" evidence="13">
    <location>
        <begin position="429"/>
        <end position="453"/>
    </location>
</feature>
<feature type="signal peptide" evidence="14">
    <location>
        <begin position="1"/>
        <end position="24"/>
    </location>
</feature>
<evidence type="ECO:0000256" key="10">
    <source>
        <dbReference type="ARBA" id="ARBA00023237"/>
    </source>
</evidence>
<evidence type="ECO:0000256" key="5">
    <source>
        <dbReference type="ARBA" id="ARBA00022692"/>
    </source>
</evidence>
<dbReference type="InterPro" id="IPR039426">
    <property type="entry name" value="TonB-dep_rcpt-like"/>
</dbReference>
<dbReference type="OrthoDB" id="7051185at2"/>
<dbReference type="GO" id="GO:0006826">
    <property type="term" value="P:iron ion transport"/>
    <property type="evidence" value="ECO:0007669"/>
    <property type="project" value="UniProtKB-KW"/>
</dbReference>
<dbReference type="InterPro" id="IPR000531">
    <property type="entry name" value="Beta-barrel_TonB"/>
</dbReference>
<keyword evidence="18" id="KW-1185">Reference proteome</keyword>
<dbReference type="GO" id="GO:0009279">
    <property type="term" value="C:cell outer membrane"/>
    <property type="evidence" value="ECO:0007669"/>
    <property type="project" value="UniProtKB-SubCell"/>
</dbReference>
<dbReference type="PROSITE" id="PS52016">
    <property type="entry name" value="TONB_DEPENDENT_REC_3"/>
    <property type="match status" value="1"/>
</dbReference>
<dbReference type="Gene3D" id="2.40.170.20">
    <property type="entry name" value="TonB-dependent receptor, beta-barrel domain"/>
    <property type="match status" value="1"/>
</dbReference>
<evidence type="ECO:0000256" key="4">
    <source>
        <dbReference type="ARBA" id="ARBA00022496"/>
    </source>
</evidence>
<keyword evidence="5 11" id="KW-0812">Transmembrane</keyword>
<dbReference type="CDD" id="cd01347">
    <property type="entry name" value="ligand_gated_channel"/>
    <property type="match status" value="1"/>
</dbReference>
<keyword evidence="7" id="KW-0406">Ion transport</keyword>
<feature type="domain" description="TonB-dependent receptor plug" evidence="16">
    <location>
        <begin position="41"/>
        <end position="147"/>
    </location>
</feature>
<evidence type="ECO:0000313" key="17">
    <source>
        <dbReference type="EMBL" id="ACG78955.1"/>
    </source>
</evidence>
<name>B4RH07_PHEZH</name>
<evidence type="ECO:0000256" key="6">
    <source>
        <dbReference type="ARBA" id="ARBA00023004"/>
    </source>
</evidence>
<keyword evidence="8 12" id="KW-0798">TonB box</keyword>
<evidence type="ECO:0000256" key="14">
    <source>
        <dbReference type="SAM" id="SignalP"/>
    </source>
</evidence>
<reference evidence="17 18" key="1">
    <citation type="journal article" date="2008" name="BMC Genomics">
        <title>Complete genome of Phenylobacterium zucineum - a novel facultative intracellular bacterium isolated from human erythroleukemia cell line K562.</title>
        <authorList>
            <person name="Luo Y."/>
            <person name="Xu X."/>
            <person name="Ding Z."/>
            <person name="Liu Z."/>
            <person name="Zhang B."/>
            <person name="Yan Z."/>
            <person name="Sun J."/>
            <person name="Hu S."/>
            <person name="Hu X."/>
        </authorList>
    </citation>
    <scope>NUCLEOTIDE SEQUENCE [LARGE SCALE GENOMIC DNA]</scope>
    <source>
        <strain evidence="17 18">HLK1</strain>
    </source>
</reference>
<keyword evidence="17" id="KW-0675">Receptor</keyword>
<feature type="domain" description="TonB-dependent receptor-like beta-barrel" evidence="15">
    <location>
        <begin position="286"/>
        <end position="693"/>
    </location>
</feature>
<evidence type="ECO:0000256" key="7">
    <source>
        <dbReference type="ARBA" id="ARBA00023065"/>
    </source>
</evidence>
<organism evidence="17 18">
    <name type="scientific">Phenylobacterium zucineum (strain HLK1)</name>
    <dbReference type="NCBI Taxonomy" id="450851"/>
    <lineage>
        <taxon>Bacteria</taxon>
        <taxon>Pseudomonadati</taxon>
        <taxon>Pseudomonadota</taxon>
        <taxon>Alphaproteobacteria</taxon>
        <taxon>Caulobacterales</taxon>
        <taxon>Caulobacteraceae</taxon>
        <taxon>Phenylobacterium</taxon>
    </lineage>
</organism>
<dbReference type="HOGENOM" id="CLU_008287_15_0_5"/>
<keyword evidence="4" id="KW-0410">Iron transport</keyword>
<dbReference type="Pfam" id="PF07715">
    <property type="entry name" value="Plug"/>
    <property type="match status" value="1"/>
</dbReference>
<dbReference type="PANTHER" id="PTHR32552:SF81">
    <property type="entry name" value="TONB-DEPENDENT OUTER MEMBRANE RECEPTOR"/>
    <property type="match status" value="1"/>
</dbReference>
<dbReference type="eggNOG" id="COG4771">
    <property type="taxonomic scope" value="Bacteria"/>
</dbReference>
<keyword evidence="3 11" id="KW-1134">Transmembrane beta strand</keyword>
<dbReference type="SUPFAM" id="SSF56935">
    <property type="entry name" value="Porins"/>
    <property type="match status" value="1"/>
</dbReference>
<evidence type="ECO:0000256" key="1">
    <source>
        <dbReference type="ARBA" id="ARBA00004571"/>
    </source>
</evidence>
<comment type="subcellular location">
    <subcellularLocation>
        <location evidence="1 11">Cell outer membrane</location>
        <topology evidence="1 11">Multi-pass membrane protein</topology>
    </subcellularLocation>
</comment>
<gene>
    <name evidence="17" type="ordered locus">PHZ_c2546</name>
</gene>
<evidence type="ECO:0000256" key="12">
    <source>
        <dbReference type="RuleBase" id="RU003357"/>
    </source>
</evidence>
<dbReference type="EMBL" id="CP000747">
    <property type="protein sequence ID" value="ACG78955.1"/>
    <property type="molecule type" value="Genomic_DNA"/>
</dbReference>
<keyword evidence="9 11" id="KW-0472">Membrane</keyword>
<feature type="chain" id="PRO_5002822199" evidence="14">
    <location>
        <begin position="25"/>
        <end position="728"/>
    </location>
</feature>
<evidence type="ECO:0000259" key="15">
    <source>
        <dbReference type="Pfam" id="PF00593"/>
    </source>
</evidence>
<evidence type="ECO:0000259" key="16">
    <source>
        <dbReference type="Pfam" id="PF07715"/>
    </source>
</evidence>
<feature type="compositionally biased region" description="Pro residues" evidence="13">
    <location>
        <begin position="438"/>
        <end position="448"/>
    </location>
</feature>
<dbReference type="RefSeq" id="WP_012523093.1">
    <property type="nucleotide sequence ID" value="NC_011144.1"/>
</dbReference>
<evidence type="ECO:0000313" key="18">
    <source>
        <dbReference type="Proteomes" id="UP000001868"/>
    </source>
</evidence>
<dbReference type="InterPro" id="IPR012910">
    <property type="entry name" value="Plug_dom"/>
</dbReference>
<dbReference type="AlphaFoldDB" id="B4RH07"/>
<keyword evidence="2 11" id="KW-0813">Transport</keyword>
<keyword evidence="14" id="KW-0732">Signal</keyword>
<evidence type="ECO:0000256" key="3">
    <source>
        <dbReference type="ARBA" id="ARBA00022452"/>
    </source>
</evidence>
<evidence type="ECO:0000256" key="8">
    <source>
        <dbReference type="ARBA" id="ARBA00023077"/>
    </source>
</evidence>
<evidence type="ECO:0000256" key="9">
    <source>
        <dbReference type="ARBA" id="ARBA00023136"/>
    </source>
</evidence>
<dbReference type="PANTHER" id="PTHR32552">
    <property type="entry name" value="FERRICHROME IRON RECEPTOR-RELATED"/>
    <property type="match status" value="1"/>
</dbReference>
<protein>
    <submittedName>
        <fullName evidence="17">TonB-dependent receptor</fullName>
    </submittedName>
</protein>
<dbReference type="KEGG" id="pzu:PHZ_c2546"/>
<dbReference type="Pfam" id="PF00593">
    <property type="entry name" value="TonB_dep_Rec_b-barrel"/>
    <property type="match status" value="1"/>
</dbReference>
<comment type="similarity">
    <text evidence="11 12">Belongs to the TonB-dependent receptor family.</text>
</comment>
<evidence type="ECO:0000256" key="2">
    <source>
        <dbReference type="ARBA" id="ARBA00022448"/>
    </source>
</evidence>
<evidence type="ECO:0000256" key="11">
    <source>
        <dbReference type="PROSITE-ProRule" id="PRU01360"/>
    </source>
</evidence>
<proteinExistence type="inferred from homology"/>
<accession>B4RH07</accession>
<dbReference type="Proteomes" id="UP000001868">
    <property type="component" value="Chromosome"/>
</dbReference>
<keyword evidence="6" id="KW-0408">Iron</keyword>
<sequence length="728" mass="79186">MLKWRLFACASATSLALSAGAAMAQEIEEVIVTAQKREESLQEVPVAVTALSAEAMAKAGVTESRELMYITPGLVFTQGSFVSRPQVRGVGTRAVGPGDEATVPLYIDGVYQSSQHAGFFDFNNIQRVEVLRGPQGTLFGRNAVGGAINIVTYDPSPNPEMRLAASYGRFNERKGDIYLNGGLSENLAANIAIHANADDGYVKDLVSGDSVARTSSFGVRSKLLWRPIENTKVIVGAAYINSHDDTALKTHPIDGITAAKLVDPNVLIPTGYNSALSVDSYFGMHQTSAWANSVSTFSGFDLTFLGSWQKTELGSSGDSDGTVVDSSYSAFSVDDRSYTAELRASSNGEGPFQWIAGLFYFQGQARYGFGDTYFLVRGGPTAATQILQSDSDATSYAVFAEGSYDLTERLSLTAGLRYSTETRDFRQWNDRRVLAPGQTPPPPPPNGPPVSSEFDKLSPRLSVKYAFSDRVRGYFTYSQGFKSGLYNASAAALPLTPVKPEVLDSYEVGLKTEPARGVRLNAVAFYYDYKDLQVSARNVSGGLTLQNAATAEIYGSEVELAWAPRPNWSVNAAVAYNHARFKDFPGAQIFQLRPPTVVNGVTVTTPGYLQVLGDASGNHLPKAPDWTFNLSTLYTTPLWGGELALSGLLYWSDEYYSDNGNSYKEPSYENLNAQVAWTDPGERWRFTLWGENLTNTKRLRTNSLSGGGNIGILAPPRRYGVSIEYMFR</sequence>
<dbReference type="InterPro" id="IPR036942">
    <property type="entry name" value="Beta-barrel_TonB_sf"/>
</dbReference>